<accession>A0A0A9BKD9</accession>
<organism evidence="1">
    <name type="scientific">Arundo donax</name>
    <name type="common">Giant reed</name>
    <name type="synonym">Donax arundinaceus</name>
    <dbReference type="NCBI Taxonomy" id="35708"/>
    <lineage>
        <taxon>Eukaryota</taxon>
        <taxon>Viridiplantae</taxon>
        <taxon>Streptophyta</taxon>
        <taxon>Embryophyta</taxon>
        <taxon>Tracheophyta</taxon>
        <taxon>Spermatophyta</taxon>
        <taxon>Magnoliopsida</taxon>
        <taxon>Liliopsida</taxon>
        <taxon>Poales</taxon>
        <taxon>Poaceae</taxon>
        <taxon>PACMAD clade</taxon>
        <taxon>Arundinoideae</taxon>
        <taxon>Arundineae</taxon>
        <taxon>Arundo</taxon>
    </lineage>
</organism>
<proteinExistence type="predicted"/>
<protein>
    <submittedName>
        <fullName evidence="1">Uncharacterized protein</fullName>
    </submittedName>
</protein>
<dbReference type="EMBL" id="GBRH01233451">
    <property type="protein sequence ID" value="JAD64444.1"/>
    <property type="molecule type" value="Transcribed_RNA"/>
</dbReference>
<evidence type="ECO:0000313" key="1">
    <source>
        <dbReference type="EMBL" id="JAD64444.1"/>
    </source>
</evidence>
<sequence>MSFKRILILYHFQGPFQILLRLTF</sequence>
<name>A0A0A9BKD9_ARUDO</name>
<reference evidence="1" key="1">
    <citation type="submission" date="2014-09" db="EMBL/GenBank/DDBJ databases">
        <authorList>
            <person name="Magalhaes I.L.F."/>
            <person name="Oliveira U."/>
            <person name="Santos F.R."/>
            <person name="Vidigal T.H.D.A."/>
            <person name="Brescovit A.D."/>
            <person name="Santos A.J."/>
        </authorList>
    </citation>
    <scope>NUCLEOTIDE SEQUENCE</scope>
    <source>
        <tissue evidence="1">Shoot tissue taken approximately 20 cm above the soil surface</tissue>
    </source>
</reference>
<reference evidence="1" key="2">
    <citation type="journal article" date="2015" name="Data Brief">
        <title>Shoot transcriptome of the giant reed, Arundo donax.</title>
        <authorList>
            <person name="Barrero R.A."/>
            <person name="Guerrero F.D."/>
            <person name="Moolhuijzen P."/>
            <person name="Goolsby J.A."/>
            <person name="Tidwell J."/>
            <person name="Bellgard S.E."/>
            <person name="Bellgard M.I."/>
        </authorList>
    </citation>
    <scope>NUCLEOTIDE SEQUENCE</scope>
    <source>
        <tissue evidence="1">Shoot tissue taken approximately 20 cm above the soil surface</tissue>
    </source>
</reference>
<dbReference type="AlphaFoldDB" id="A0A0A9BKD9"/>